<dbReference type="InterPro" id="IPR018392">
    <property type="entry name" value="LysM"/>
</dbReference>
<reference evidence="3 4" key="1">
    <citation type="submission" date="2019-01" db="EMBL/GenBank/DDBJ databases">
        <title>Complete genome sequence of Cohnella hallensis HS21 isolated from Korean fir (Abies koreana) rhizospheric soil.</title>
        <authorList>
            <person name="Jiang L."/>
            <person name="Kang S.W."/>
            <person name="Kim S."/>
            <person name="Jung J."/>
            <person name="Kim C.Y."/>
            <person name="Kim D.H."/>
            <person name="Kim S.W."/>
            <person name="Lee J."/>
        </authorList>
    </citation>
    <scope>NUCLEOTIDE SEQUENCE [LARGE SCALE GENOMIC DNA]</scope>
    <source>
        <strain evidence="3 4">HS21</strain>
    </source>
</reference>
<feature type="domain" description="LysM" evidence="2">
    <location>
        <begin position="2"/>
        <end position="47"/>
    </location>
</feature>
<evidence type="ECO:0000313" key="4">
    <source>
        <dbReference type="Proteomes" id="UP000289856"/>
    </source>
</evidence>
<dbReference type="RefSeq" id="WP_130607159.1">
    <property type="nucleotide sequence ID" value="NZ_AP019400.1"/>
</dbReference>
<dbReference type="CDD" id="cd00118">
    <property type="entry name" value="LysM"/>
    <property type="match status" value="2"/>
</dbReference>
<dbReference type="Proteomes" id="UP000289856">
    <property type="component" value="Chromosome"/>
</dbReference>
<feature type="region of interest" description="Disordered" evidence="1">
    <location>
        <begin position="123"/>
        <end position="152"/>
    </location>
</feature>
<dbReference type="OrthoDB" id="2033517at2"/>
<keyword evidence="4" id="KW-1185">Reference proteome</keyword>
<sequence>MKIHMVKQGDSLYSIAKKYNVSLEDIIKANPEISNPDVIDVGMKVKVPSQSKPALEVIHHHIVQQGDTLWKLSKAWGIQLVDLIKANPQLKNPNALLTGEVVNIPKTANGTAVSPAATMHEGAAHGKANTGLKPSTGTKANTGIQPIPTPLPAPITPTAVTPATPVPTPIAVQPPVVVTPIAVQPPVVVTPIIETKPIYGSATAPTIQSPSYGHGSHYQVPMPYSSETQQSVVSPESTYEGHGYGHGYGMQQQPVVSPESTYEGHGYGHGYGMQQQPLVSPESTYEGHGYGYGMQQQPVVSAESTYEEHGYGHGYGMQQQPVVSPESNHEGYGHGHGYGYGLPPGIGPLGGHIGGHIGSLPGLQGYSYSQPNNQVYGQGTAYPMPVAGVKKKSGCNCGGPSSYSVPTEANAGLAPYADGYQGMAYSADRFSYGAPAYGVSPIANGPFGNAPQSVNPFGSYPGMQYSPYYGAPMGDVPLGANQGLATVNGANYGQQFDPYFGAIPPIPPLPPLGPLRENENENDRSSENEDDLISQSPSVKKRQLQNKPKAKLAASARQSKPRRKENLPWIKW</sequence>
<feature type="region of interest" description="Disordered" evidence="1">
    <location>
        <begin position="507"/>
        <end position="572"/>
    </location>
</feature>
<dbReference type="GO" id="GO:0008932">
    <property type="term" value="F:lytic endotransglycosylase activity"/>
    <property type="evidence" value="ECO:0007669"/>
    <property type="project" value="TreeGrafter"/>
</dbReference>
<dbReference type="PANTHER" id="PTHR33734">
    <property type="entry name" value="LYSM DOMAIN-CONTAINING GPI-ANCHORED PROTEIN 2"/>
    <property type="match status" value="1"/>
</dbReference>
<organism evidence="3 4">
    <name type="scientific">Cohnella abietis</name>
    <dbReference type="NCBI Taxonomy" id="2507935"/>
    <lineage>
        <taxon>Bacteria</taxon>
        <taxon>Bacillati</taxon>
        <taxon>Bacillota</taxon>
        <taxon>Bacilli</taxon>
        <taxon>Bacillales</taxon>
        <taxon>Paenibacillaceae</taxon>
        <taxon>Cohnella</taxon>
    </lineage>
</organism>
<protein>
    <recommendedName>
        <fullName evidence="2">LysM domain-containing protein</fullName>
    </recommendedName>
</protein>
<feature type="compositionally biased region" description="Basic and acidic residues" evidence="1">
    <location>
        <begin position="516"/>
        <end position="527"/>
    </location>
</feature>
<dbReference type="AlphaFoldDB" id="A0A3T1D368"/>
<evidence type="ECO:0000256" key="1">
    <source>
        <dbReference type="SAM" id="MobiDB-lite"/>
    </source>
</evidence>
<evidence type="ECO:0000259" key="2">
    <source>
        <dbReference type="PROSITE" id="PS51782"/>
    </source>
</evidence>
<gene>
    <name evidence="3" type="ORF">KCTCHS21_19490</name>
</gene>
<feature type="compositionally biased region" description="Basic residues" evidence="1">
    <location>
        <begin position="539"/>
        <end position="550"/>
    </location>
</feature>
<feature type="domain" description="LysM" evidence="2">
    <location>
        <begin position="59"/>
        <end position="104"/>
    </location>
</feature>
<evidence type="ECO:0000313" key="3">
    <source>
        <dbReference type="EMBL" id="BBI32550.1"/>
    </source>
</evidence>
<name>A0A3T1D368_9BACL</name>
<dbReference type="PROSITE" id="PS51782">
    <property type="entry name" value="LYSM"/>
    <property type="match status" value="2"/>
</dbReference>
<dbReference type="SMART" id="SM00257">
    <property type="entry name" value="LysM"/>
    <property type="match status" value="2"/>
</dbReference>
<dbReference type="Gene3D" id="3.10.350.10">
    <property type="entry name" value="LysM domain"/>
    <property type="match status" value="2"/>
</dbReference>
<dbReference type="PANTHER" id="PTHR33734:SF34">
    <property type="entry name" value="SPOIVD-ASSOCIATED FACTOR A"/>
    <property type="match status" value="1"/>
</dbReference>
<dbReference type="KEGG" id="cohn:KCTCHS21_19490"/>
<accession>A0A3T1D368</accession>
<dbReference type="SUPFAM" id="SSF54106">
    <property type="entry name" value="LysM domain"/>
    <property type="match status" value="2"/>
</dbReference>
<dbReference type="EMBL" id="AP019400">
    <property type="protein sequence ID" value="BBI32550.1"/>
    <property type="molecule type" value="Genomic_DNA"/>
</dbReference>
<dbReference type="Pfam" id="PF01476">
    <property type="entry name" value="LysM"/>
    <property type="match status" value="2"/>
</dbReference>
<proteinExistence type="predicted"/>
<dbReference type="InterPro" id="IPR036779">
    <property type="entry name" value="LysM_dom_sf"/>
</dbReference>
<feature type="compositionally biased region" description="Polar residues" evidence="1">
    <location>
        <begin position="132"/>
        <end position="143"/>
    </location>
</feature>